<evidence type="ECO:0000313" key="1">
    <source>
        <dbReference type="EMBL" id="KAG0446822.1"/>
    </source>
</evidence>
<dbReference type="AlphaFoldDB" id="A0A835P7U9"/>
<gene>
    <name evidence="1" type="ORF">HPP92_028661</name>
</gene>
<name>A0A835P7U9_VANPL</name>
<proteinExistence type="predicted"/>
<dbReference type="EMBL" id="JADCNL010000543">
    <property type="protein sequence ID" value="KAG0446822.1"/>
    <property type="molecule type" value="Genomic_DNA"/>
</dbReference>
<comment type="caution">
    <text evidence="1">The sequence shown here is derived from an EMBL/GenBank/DDBJ whole genome shotgun (WGS) entry which is preliminary data.</text>
</comment>
<organism evidence="1 2">
    <name type="scientific">Vanilla planifolia</name>
    <name type="common">Vanilla</name>
    <dbReference type="NCBI Taxonomy" id="51239"/>
    <lineage>
        <taxon>Eukaryota</taxon>
        <taxon>Viridiplantae</taxon>
        <taxon>Streptophyta</taxon>
        <taxon>Embryophyta</taxon>
        <taxon>Tracheophyta</taxon>
        <taxon>Spermatophyta</taxon>
        <taxon>Magnoliopsida</taxon>
        <taxon>Liliopsida</taxon>
        <taxon>Asparagales</taxon>
        <taxon>Orchidaceae</taxon>
        <taxon>Vanilloideae</taxon>
        <taxon>Vanilleae</taxon>
        <taxon>Vanilla</taxon>
    </lineage>
</organism>
<protein>
    <submittedName>
        <fullName evidence="1">Uncharacterized protein</fullName>
    </submittedName>
</protein>
<sequence length="265" mass="30531">MAYSRARYAHRCFPELHSFVTAAFVGHLGKVELAAVSIAQNVIEGFAYGTMFSNKRREDDLVEKGLVTLHVKSTIRRHERGSVVCGGKRGDRWLATASEHIDNQLWEDRRSNGGHSCQNSIPSLVQDFKDQFSQKNAPQYSQIRNLLQPSPRLYVRGLMVKYPYDDTVTKRRQAYSLVIQERHERQLSSELTQNFTIAVNVRARHRNKKYQKRCDHCNRSNHTIEECRTLKYYCKFCDKKRTPRRIAVGGKTTRPGAAQQKSGLT</sequence>
<evidence type="ECO:0000313" key="2">
    <source>
        <dbReference type="Proteomes" id="UP000636800"/>
    </source>
</evidence>
<dbReference type="Proteomes" id="UP000636800">
    <property type="component" value="Unassembled WGS sequence"/>
</dbReference>
<reference evidence="1 2" key="1">
    <citation type="journal article" date="2020" name="Nat. Food">
        <title>A phased Vanilla planifolia genome enables genetic improvement of flavour and production.</title>
        <authorList>
            <person name="Hasing T."/>
            <person name="Tang H."/>
            <person name="Brym M."/>
            <person name="Khazi F."/>
            <person name="Huang T."/>
            <person name="Chambers A.H."/>
        </authorList>
    </citation>
    <scope>NUCLEOTIDE SEQUENCE [LARGE SCALE GENOMIC DNA]</scope>
    <source>
        <tissue evidence="1">Leaf</tissue>
    </source>
</reference>
<keyword evidence="2" id="KW-1185">Reference proteome</keyword>
<accession>A0A835P7U9</accession>